<gene>
    <name evidence="2" type="ORF">CLV58_12593</name>
</gene>
<proteinExistence type="predicted"/>
<dbReference type="AlphaFoldDB" id="A0A2T0S8W3"/>
<comment type="caution">
    <text evidence="2">The sequence shown here is derived from an EMBL/GenBank/DDBJ whole genome shotgun (WGS) entry which is preliminary data.</text>
</comment>
<dbReference type="EMBL" id="PVTE01000025">
    <property type="protein sequence ID" value="PRY29831.1"/>
    <property type="molecule type" value="Genomic_DNA"/>
</dbReference>
<evidence type="ECO:0000313" key="3">
    <source>
        <dbReference type="Proteomes" id="UP000238375"/>
    </source>
</evidence>
<evidence type="ECO:0000313" key="2">
    <source>
        <dbReference type="EMBL" id="PRY29831.1"/>
    </source>
</evidence>
<dbReference type="OrthoDB" id="7605594at2"/>
<evidence type="ECO:0000256" key="1">
    <source>
        <dbReference type="SAM" id="Coils"/>
    </source>
</evidence>
<name>A0A2T0S8W3_9BACT</name>
<accession>A0A2T0S8W3</accession>
<reference evidence="2 3" key="1">
    <citation type="submission" date="2018-03" db="EMBL/GenBank/DDBJ databases">
        <title>Genomic Encyclopedia of Archaeal and Bacterial Type Strains, Phase II (KMG-II): from individual species to whole genera.</title>
        <authorList>
            <person name="Goeker M."/>
        </authorList>
    </citation>
    <scope>NUCLEOTIDE SEQUENCE [LARGE SCALE GENOMIC DNA]</scope>
    <source>
        <strain evidence="2 3">DSM 28354</strain>
    </source>
</reference>
<protein>
    <submittedName>
        <fullName evidence="2">Uncharacterized protein</fullName>
    </submittedName>
</protein>
<keyword evidence="1" id="KW-0175">Coiled coil</keyword>
<feature type="coiled-coil region" evidence="1">
    <location>
        <begin position="4"/>
        <end position="45"/>
    </location>
</feature>
<dbReference type="RefSeq" id="WP_106140110.1">
    <property type="nucleotide sequence ID" value="NZ_PVTE01000025.1"/>
</dbReference>
<organism evidence="2 3">
    <name type="scientific">Spirosoma oryzae</name>
    <dbReference type="NCBI Taxonomy" id="1469603"/>
    <lineage>
        <taxon>Bacteria</taxon>
        <taxon>Pseudomonadati</taxon>
        <taxon>Bacteroidota</taxon>
        <taxon>Cytophagia</taxon>
        <taxon>Cytophagales</taxon>
        <taxon>Cytophagaceae</taxon>
        <taxon>Spirosoma</taxon>
    </lineage>
</organism>
<keyword evidence="3" id="KW-1185">Reference proteome</keyword>
<dbReference type="Proteomes" id="UP000238375">
    <property type="component" value="Unassembled WGS sequence"/>
</dbReference>
<sequence>MTKQQALEERAKSYQRKINVANGRIKTARRLVEKNETKLKEILAELDQPQPIKVSDHALVRYMERGLEIDLDTIRQQIVPQLLTQLVHQAGGNGEFTIEGVKYVVRNYCLVTYMIANE</sequence>